<dbReference type="AlphaFoldDB" id="A0AAE8SHX8"/>
<feature type="compositionally biased region" description="Polar residues" evidence="1">
    <location>
        <begin position="130"/>
        <end position="139"/>
    </location>
</feature>
<protein>
    <submittedName>
        <fullName evidence="2">Uncharacterized protein</fullName>
    </submittedName>
</protein>
<feature type="compositionally biased region" description="Polar residues" evidence="1">
    <location>
        <begin position="78"/>
        <end position="95"/>
    </location>
</feature>
<dbReference type="EMBL" id="ONZP01000175">
    <property type="protein sequence ID" value="SPJ75779.1"/>
    <property type="molecule type" value="Genomic_DNA"/>
</dbReference>
<evidence type="ECO:0000313" key="3">
    <source>
        <dbReference type="Proteomes" id="UP001187734"/>
    </source>
</evidence>
<evidence type="ECO:0000256" key="1">
    <source>
        <dbReference type="SAM" id="MobiDB-lite"/>
    </source>
</evidence>
<reference evidence="2" key="1">
    <citation type="submission" date="2018-03" db="EMBL/GenBank/DDBJ databases">
        <authorList>
            <person name="Guldener U."/>
        </authorList>
    </citation>
    <scope>NUCLEOTIDE SEQUENCE</scope>
</reference>
<proteinExistence type="predicted"/>
<sequence length="296" mass="32980">MRFLRKAIGESSWSTRPHTFLRPFKLMMHFHDKLEKEFQSLEKAIQKLSSSGAVSAESLEPQAEQTIKVEEEIIVSSPEKTTTGEGTSDGPQGQDGSKERVSENHSATTSSSGQPESSTTKEPDTVETPGATTRDPSQILSTSKLTTLTLMARHTQEWTREASQKLSAERVALHRALKQKHLCLEHNGWTLNHNPVGDHITGVNGKKESFEYIESDLVIDFQEAYEAQSFWKPGFSSFIKITGEPCTEYDEFAVVGWSGPDRATAKNKFKELMLETDCVAALECNTMFIPTTMSET</sequence>
<feature type="compositionally biased region" description="Polar residues" evidence="1">
    <location>
        <begin position="104"/>
        <end position="118"/>
    </location>
</feature>
<dbReference type="Proteomes" id="UP001187734">
    <property type="component" value="Unassembled WGS sequence"/>
</dbReference>
<gene>
    <name evidence="2" type="ORF">FTOL_05510</name>
</gene>
<accession>A0AAE8SHX8</accession>
<comment type="caution">
    <text evidence="2">The sequence shown here is derived from an EMBL/GenBank/DDBJ whole genome shotgun (WGS) entry which is preliminary data.</text>
</comment>
<organism evidence="2 3">
    <name type="scientific">Fusarium torulosum</name>
    <dbReference type="NCBI Taxonomy" id="33205"/>
    <lineage>
        <taxon>Eukaryota</taxon>
        <taxon>Fungi</taxon>
        <taxon>Dikarya</taxon>
        <taxon>Ascomycota</taxon>
        <taxon>Pezizomycotina</taxon>
        <taxon>Sordariomycetes</taxon>
        <taxon>Hypocreomycetidae</taxon>
        <taxon>Hypocreales</taxon>
        <taxon>Nectriaceae</taxon>
        <taxon>Fusarium</taxon>
    </lineage>
</organism>
<evidence type="ECO:0000313" key="2">
    <source>
        <dbReference type="EMBL" id="SPJ75779.1"/>
    </source>
</evidence>
<feature type="region of interest" description="Disordered" evidence="1">
    <location>
        <begin position="50"/>
        <end position="145"/>
    </location>
</feature>
<name>A0AAE8SHX8_9HYPO</name>
<keyword evidence="3" id="KW-1185">Reference proteome</keyword>